<reference evidence="1 2" key="1">
    <citation type="journal article" date="2021" name="Mar. Drugs">
        <title>Genome Reduction and Secondary Metabolism of the Marine Sponge-Associated Cyanobacterium Leptothoe.</title>
        <authorList>
            <person name="Konstantinou D."/>
            <person name="Popin R.V."/>
            <person name="Fewer D.P."/>
            <person name="Sivonen K."/>
            <person name="Gkelis S."/>
        </authorList>
    </citation>
    <scope>NUCLEOTIDE SEQUENCE [LARGE SCALE GENOMIC DNA]</scope>
    <source>
        <strain evidence="1 2">TAU-MAC 1615</strain>
    </source>
</reference>
<dbReference type="EMBL" id="JADOER010000005">
    <property type="protein sequence ID" value="MBT9312055.1"/>
    <property type="molecule type" value="Genomic_DNA"/>
</dbReference>
<evidence type="ECO:0000313" key="2">
    <source>
        <dbReference type="Proteomes" id="UP001196661"/>
    </source>
</evidence>
<dbReference type="Proteomes" id="UP001196661">
    <property type="component" value="Unassembled WGS sequence"/>
</dbReference>
<proteinExistence type="predicted"/>
<name>A0ABS5Y500_9CYAN</name>
<sequence>MNSERTFNLGFCSLRFDNQVIDRMLSYLNIPYHSHLIKNITPESTRDIDTLFALNPTFDDEQLEHFLSHLDQGGTAVILICLDLPSHLGSKNCLQRLGLSLKQVTPKKLISFRYTEAYPVAYQRGTTAQVNLPNKKPMANFVFSHHAGLEHSPLINMPTLFSQNHVAVNVSYGQGSVVVMDSAGLPEDRADIVGHLLKTAKKEHYSPIEKTTSDVKAMLKVAIQDAFEIYEEIPLKILCHKAQIDPSEDLVLYTMLEDLIRNGEIQARIRGQYIIKA</sequence>
<keyword evidence="2" id="KW-1185">Reference proteome</keyword>
<evidence type="ECO:0000313" key="1">
    <source>
        <dbReference type="EMBL" id="MBT9312055.1"/>
    </source>
</evidence>
<gene>
    <name evidence="1" type="ORF">IXB28_07540</name>
</gene>
<organism evidence="1 2">
    <name type="scientific">Leptothoe kymatousa TAU-MAC 1615</name>
    <dbReference type="NCBI Taxonomy" id="2364775"/>
    <lineage>
        <taxon>Bacteria</taxon>
        <taxon>Bacillati</taxon>
        <taxon>Cyanobacteriota</taxon>
        <taxon>Cyanophyceae</taxon>
        <taxon>Nodosilineales</taxon>
        <taxon>Cymatolegaceae</taxon>
        <taxon>Leptothoe</taxon>
        <taxon>Leptothoe kymatousa</taxon>
    </lineage>
</organism>
<protein>
    <submittedName>
        <fullName evidence="1">Uncharacterized protein</fullName>
    </submittedName>
</protein>
<accession>A0ABS5Y500</accession>
<comment type="caution">
    <text evidence="1">The sequence shown here is derived from an EMBL/GenBank/DDBJ whole genome shotgun (WGS) entry which is preliminary data.</text>
</comment>